<keyword evidence="6" id="KW-1185">Reference proteome</keyword>
<sequence length="244" mass="25078">MMNLGIKTGFKRGVWALALSVAGIGVAQAGPIFDEFGALPGVEFGGDGIPNGAVAISRAQTSAGELTLGITAHQRFVGPNLQNDGAGTFIANTGTNFSPGGTEGAVWNFAFHINLEGQGNTFDDLVGAGYSFQLAYDVDPGNGTDFGILLFDPFLGGQATIEGSQNLLFSFLFDDGLPFITAPSGGFNPSVAGLYSFELSAISPTGGTVLAAIDVRVVPVPASLGLLGLGLIGFGFMRRRKSVH</sequence>
<dbReference type="AlphaFoldDB" id="A0A5A7MNL4"/>
<feature type="domain" description="Ice-binding protein C-terminal" evidence="2">
    <location>
        <begin position="218"/>
        <end position="239"/>
    </location>
</feature>
<proteinExistence type="predicted"/>
<evidence type="ECO:0000313" key="6">
    <source>
        <dbReference type="Proteomes" id="UP000325187"/>
    </source>
</evidence>
<dbReference type="Proteomes" id="UP000325187">
    <property type="component" value="Unassembled WGS sequence"/>
</dbReference>
<keyword evidence="1" id="KW-1133">Transmembrane helix</keyword>
<evidence type="ECO:0000313" key="4">
    <source>
        <dbReference type="EMBL" id="GEQ99555.1"/>
    </source>
</evidence>
<gene>
    <name evidence="3" type="ORF">JCM17844_08610</name>
    <name evidence="4" type="ORF">JCM17845_01790</name>
</gene>
<dbReference type="NCBIfam" id="TIGR02595">
    <property type="entry name" value="PEP_CTERM"/>
    <property type="match status" value="1"/>
</dbReference>
<dbReference type="Proteomes" id="UP000322084">
    <property type="component" value="Unassembled WGS sequence"/>
</dbReference>
<feature type="transmembrane region" description="Helical" evidence="1">
    <location>
        <begin position="218"/>
        <end position="237"/>
    </location>
</feature>
<dbReference type="NCBIfam" id="TIGR03370">
    <property type="entry name" value="VPLPA-CTERM"/>
    <property type="match status" value="1"/>
</dbReference>
<evidence type="ECO:0000313" key="5">
    <source>
        <dbReference type="Proteomes" id="UP000322084"/>
    </source>
</evidence>
<evidence type="ECO:0000256" key="1">
    <source>
        <dbReference type="SAM" id="Phobius"/>
    </source>
</evidence>
<keyword evidence="1" id="KW-0812">Transmembrane</keyword>
<keyword evidence="1" id="KW-0472">Membrane</keyword>
<organism evidence="3 5">
    <name type="scientific">Iodidimonas gelatinilytica</name>
    <dbReference type="NCBI Taxonomy" id="1236966"/>
    <lineage>
        <taxon>Bacteria</taxon>
        <taxon>Pseudomonadati</taxon>
        <taxon>Pseudomonadota</taxon>
        <taxon>Alphaproteobacteria</taxon>
        <taxon>Iodidimonadales</taxon>
        <taxon>Iodidimonadaceae</taxon>
        <taxon>Iodidimonas</taxon>
    </lineage>
</organism>
<name>A0A5A7MNL4_9PROT</name>
<evidence type="ECO:0000313" key="3">
    <source>
        <dbReference type="EMBL" id="GEQ97224.1"/>
    </source>
</evidence>
<dbReference type="Pfam" id="PF07589">
    <property type="entry name" value="PEP-CTERM"/>
    <property type="match status" value="1"/>
</dbReference>
<dbReference type="RefSeq" id="WP_210431305.1">
    <property type="nucleotide sequence ID" value="NZ_BKCL01000002.1"/>
</dbReference>
<dbReference type="EMBL" id="BKCL01000002">
    <property type="protein sequence ID" value="GEQ97224.1"/>
    <property type="molecule type" value="Genomic_DNA"/>
</dbReference>
<accession>A0A5A7MNL4</accession>
<dbReference type="InterPro" id="IPR013424">
    <property type="entry name" value="Ice-binding_C"/>
</dbReference>
<dbReference type="InterPro" id="IPR022472">
    <property type="entry name" value="VPLPA-CTERM"/>
</dbReference>
<protein>
    <recommendedName>
        <fullName evidence="2">Ice-binding protein C-terminal domain-containing protein</fullName>
    </recommendedName>
</protein>
<dbReference type="EMBL" id="BKCM01000001">
    <property type="protein sequence ID" value="GEQ99555.1"/>
    <property type="molecule type" value="Genomic_DNA"/>
</dbReference>
<accession>A0A5A7MXG4</accession>
<comment type="caution">
    <text evidence="3">The sequence shown here is derived from an EMBL/GenBank/DDBJ whole genome shotgun (WGS) entry which is preliminary data.</text>
</comment>
<reference evidence="5 6" key="1">
    <citation type="submission" date="2019-09" db="EMBL/GenBank/DDBJ databases">
        <title>NBRP : Genome information of microbial organism related human and environment.</title>
        <authorList>
            <person name="Hattori M."/>
            <person name="Oshima K."/>
            <person name="Inaba H."/>
            <person name="Suda W."/>
            <person name="Sakamoto M."/>
            <person name="Iino T."/>
            <person name="Kitahara M."/>
            <person name="Oshida Y."/>
            <person name="Iida T."/>
            <person name="Kudo T."/>
            <person name="Itoh T."/>
            <person name="Ohkuma M."/>
        </authorList>
    </citation>
    <scope>NUCLEOTIDE SEQUENCE [LARGE SCALE GENOMIC DNA]</scope>
    <source>
        <strain evidence="3 5">Hi-2</strain>
        <strain evidence="4 6">Mie-1</strain>
    </source>
</reference>
<evidence type="ECO:0000259" key="2">
    <source>
        <dbReference type="Pfam" id="PF07589"/>
    </source>
</evidence>